<dbReference type="Proteomes" id="UP000288805">
    <property type="component" value="Unassembled WGS sequence"/>
</dbReference>
<evidence type="ECO:0000313" key="2">
    <source>
        <dbReference type="EMBL" id="RVW24739.1"/>
    </source>
</evidence>
<organism evidence="2 3">
    <name type="scientific">Vitis vinifera</name>
    <name type="common">Grape</name>
    <dbReference type="NCBI Taxonomy" id="29760"/>
    <lineage>
        <taxon>Eukaryota</taxon>
        <taxon>Viridiplantae</taxon>
        <taxon>Streptophyta</taxon>
        <taxon>Embryophyta</taxon>
        <taxon>Tracheophyta</taxon>
        <taxon>Spermatophyta</taxon>
        <taxon>Magnoliopsida</taxon>
        <taxon>eudicotyledons</taxon>
        <taxon>Gunneridae</taxon>
        <taxon>Pentapetalae</taxon>
        <taxon>rosids</taxon>
        <taxon>Vitales</taxon>
        <taxon>Vitaceae</taxon>
        <taxon>Viteae</taxon>
        <taxon>Vitis</taxon>
    </lineage>
</organism>
<sequence>MEAQKSIKVECLKEAEALSLFQAKVGDDTLNSHPDIPKLSEIVAKECKGLPLALVVIARAMARAKTPEEWERKMQRLREYPDKVLGMENDLFRVLAFSYDSLPDEAIKSCFLYCSLLPEDYESLLEIL</sequence>
<dbReference type="InterPro" id="IPR042197">
    <property type="entry name" value="Apaf_helical"/>
</dbReference>
<accession>A0A438CNL8</accession>
<dbReference type="AlphaFoldDB" id="A0A438CNL8"/>
<dbReference type="Gene3D" id="1.10.8.430">
    <property type="entry name" value="Helical domain of apoptotic protease-activating factors"/>
    <property type="match status" value="1"/>
</dbReference>
<name>A0A438CNL8_VITVI</name>
<evidence type="ECO:0000313" key="3">
    <source>
        <dbReference type="Proteomes" id="UP000288805"/>
    </source>
</evidence>
<dbReference type="PANTHER" id="PTHR23155">
    <property type="entry name" value="DISEASE RESISTANCE PROTEIN RP"/>
    <property type="match status" value="1"/>
</dbReference>
<keyword evidence="1" id="KW-0611">Plant defense</keyword>
<evidence type="ECO:0000256" key="1">
    <source>
        <dbReference type="ARBA" id="ARBA00022821"/>
    </source>
</evidence>
<dbReference type="SUPFAM" id="SSF52540">
    <property type="entry name" value="P-loop containing nucleoside triphosphate hydrolases"/>
    <property type="match status" value="1"/>
</dbReference>
<dbReference type="EMBL" id="QGNW01002166">
    <property type="protein sequence ID" value="RVW24739.1"/>
    <property type="molecule type" value="Genomic_DNA"/>
</dbReference>
<reference evidence="2 3" key="1">
    <citation type="journal article" date="2018" name="PLoS Genet.">
        <title>Population sequencing reveals clonal diversity and ancestral inbreeding in the grapevine cultivar Chardonnay.</title>
        <authorList>
            <person name="Roach M.J."/>
            <person name="Johnson D.L."/>
            <person name="Bohlmann J."/>
            <person name="van Vuuren H.J."/>
            <person name="Jones S.J."/>
            <person name="Pretorius I.S."/>
            <person name="Schmidt S.A."/>
            <person name="Borneman A.R."/>
        </authorList>
    </citation>
    <scope>NUCLEOTIDE SEQUENCE [LARGE SCALE GENOMIC DNA]</scope>
    <source>
        <strain evidence="3">cv. Chardonnay</strain>
        <tissue evidence="2">Leaf</tissue>
    </source>
</reference>
<dbReference type="InterPro" id="IPR044974">
    <property type="entry name" value="Disease_R_plants"/>
</dbReference>
<dbReference type="InterPro" id="IPR027417">
    <property type="entry name" value="P-loop_NTPase"/>
</dbReference>
<proteinExistence type="predicted"/>
<dbReference type="GO" id="GO:0043531">
    <property type="term" value="F:ADP binding"/>
    <property type="evidence" value="ECO:0007669"/>
    <property type="project" value="InterPro"/>
</dbReference>
<comment type="caution">
    <text evidence="2">The sequence shown here is derived from an EMBL/GenBank/DDBJ whole genome shotgun (WGS) entry which is preliminary data.</text>
</comment>
<dbReference type="FunFam" id="1.10.8.430:FF:000003">
    <property type="entry name" value="Probable disease resistance protein At5g66910"/>
    <property type="match status" value="1"/>
</dbReference>
<dbReference type="PANTHER" id="PTHR23155:SF1192">
    <property type="entry name" value="DISEASE RESISTANCE PROTEIN RFL1-RELATED"/>
    <property type="match status" value="1"/>
</dbReference>
<protein>
    <submittedName>
        <fullName evidence="2">Putative disease resistance protein</fullName>
    </submittedName>
</protein>
<gene>
    <name evidence="2" type="primary">VvCHDh000595_1</name>
    <name evidence="2" type="ORF">CK203_082228</name>
</gene>
<dbReference type="GO" id="GO:0006952">
    <property type="term" value="P:defense response"/>
    <property type="evidence" value="ECO:0007669"/>
    <property type="project" value="UniProtKB-KW"/>
</dbReference>